<proteinExistence type="predicted"/>
<dbReference type="Proteomes" id="UP001321506">
    <property type="component" value="Unassembled WGS sequence"/>
</dbReference>
<keyword evidence="3" id="KW-1185">Reference proteome</keyword>
<gene>
    <name evidence="2" type="ORF">QF206_06135</name>
</gene>
<evidence type="ECO:0000313" key="3">
    <source>
        <dbReference type="Proteomes" id="UP001321506"/>
    </source>
</evidence>
<dbReference type="EMBL" id="JASATX010000002">
    <property type="protein sequence ID" value="MDI2098540.1"/>
    <property type="molecule type" value="Genomic_DNA"/>
</dbReference>
<name>A0AAW6T400_9MICO</name>
<reference evidence="2 3" key="1">
    <citation type="submission" date="2023-04" db="EMBL/GenBank/DDBJ databases">
        <title>Klugiella caeni sp. nov. isolated from the sludge of biochemical tank.</title>
        <authorList>
            <person name="Geng K."/>
        </authorList>
    </citation>
    <scope>NUCLEOTIDE SEQUENCE [LARGE SCALE GENOMIC DNA]</scope>
    <source>
        <strain evidence="2 3">YN-L-19</strain>
    </source>
</reference>
<comment type="caution">
    <text evidence="2">The sequence shown here is derived from an EMBL/GenBank/DDBJ whole genome shotgun (WGS) entry which is preliminary data.</text>
</comment>
<protein>
    <submittedName>
        <fullName evidence="2">Ig-like domain-containing protein</fullName>
    </submittedName>
</protein>
<accession>A0AAW6T400</accession>
<sequence>MPGDRLPPGGGARLGGAPPRRGALGRLLRHRLTAPVAAATAVLVATGAAVFATGYDVKKTPLEDGSVWVLQSGDGNRYARVNTTLGELDAVKTAPRPTALAQHADAALLFAQNNERVARIDPARPADLNDDDAAFAGTPSGTTSISAEGEWIGYLTAEGQVFAGRIDGSADAAASVDPGAGIAATDDPQQPTEQYRAAAIAVTENGRLFSYSPGSGAVLEYDIAEERVVAEHAVPDAPGAIPGSDAAEGTDDGGAAGPTGQSGLQLSVAGDRWLLLDSATARLWVSTLPQPIETGLGVGAMLQDASPDRARALVADTASLLEVQLDSGTLATVFGGAGRLGAPASPIVVGAERYAAWLPMAGAGGVLWSSVAGPSTGDTQGRPSASEGGTGAERRLDYAGATPPLEPTPVFQRNGGTVVLNDVRSGWTWTVPDGRLVAGSQRWSLDSDQREERADDAEQVAEITDPRPPVAEPDVFGARPGRLTLLPVLLNDHDANGDVLTIAADSLTRLPAEFGEVSLVADQQAVALRLAPGAQGSATFSYAVTDGTRADGLRSEPATVTVHARGDEENGAPQWCGVDSASAEASGAAGVAECLLDWPEPQLRAGGTVRVPVLHGWVDPDGDPVYLHSAVNQSGVGSVTTTPDGRVVYQHPDPSASDPISVTIVVRVSDSRGAIAERPLVMQVSPVPELTAEPFALASVVGRTLTVDPMPHISGESGPVAIASASVPDSAAAAASVTVNRGSRTFDFTAREPGSYLVSYVVGDGVSELVAQARITVDADAGALTTAPVTVFVRPKTDTSVDVFSAVSNPAGRVLLLSQAVTETASGASLDVDVVGQAMLRVRGSTADGQPGLLGVVRYTVSDGSGDAAFTTEGEATVVLLPAPVPQAPIAVEDAVTVRAGAQVDIRVLANDVAPDGNVLVLHPESIERVGADGSGSSGSGDPESAGLAFAAGETLRYLAPSEPGTYTLRYGVSVAGAPHLADTADVTVTVLPHGENRAPRPRTLVGRVLAGETVELPFSAFGVDPDGDSVKLDRIVSQPDAGTATISPTATSIRYTSVRGQRGEVQFEYRVRDRHGATGVAIARIGVLDEQSDPSPVTFSDYYEVVAGEGNRVVVEPTANDLDPTGGELTLLSVVPDAAMGTDEYQQALAQLGVIDDGRVELLAGETPGIRSFVYTAENERGDVAAGLIVLRAVREAVPQYPIVADTVVSFEQRGDFASGIDVVSGKVSWSAGDLTELRLRVLDTAAGDAAGVAVDGWRISGTAPDEGLLLPFAVTGTAFDGTEMTTYGFLRIAATSEIVLALKSDFAPLTVDEGESLVFDMADLVAYPAGERLELARDGVRPSGQRAGARCAGSSGTRVEYRAGQGAPWSDSCTVPVRLNGQTEYTDLVVPLTVVPPEPQPELRPASLTHSPAATPIEYDLRQMVEWNGREDWQSLRFIAEYSGDQFTVEQRGATLVLSALDTASPGRENTVAVRLPSHPAAAPALITLKVGPAPTELPKGGTTARECRASEGTSCLIDVIGAPGEANLYRSTPLQLASVEPGTCPGVTFSVADSRRVKATWMPGAPGATCETSFVVRDAQGKVSAGERNGSVTVDLLGYPKAPASVSQVGFDASTVTLAVAPGEASAAYPALQGFALYNGSRQVGTCSTSGNCDPIPGERYDNRQRYTARAVNAIGESQATGAIEAWTYVAPTVGAVAAESRYDSSATTASSGSVELRIAQSEPRADRYAISGAAGAPAEVRAERRGETTVRFTLAPGSHELTVTPLSDFPLPPGRAPSASTATVTVRAVGSPLIDAAGVSFSTTENSITVRGVTFGRNSSDRPDEVRYIATQSGIASCTVGRDGTGLQATAAGQVSTSPTIGSLAKHRSYTVIACYSNGYGVAQQTLGTATTWVAPPAPGDSTYRYTVTDRGDRYTIDQPTAATAPPQGFDAVFENYDGGSTVWGRDPGIRVKYCLEGDLTRCGPTSAVTPVQADRAWQVRMPQVDVTCRVSAPAGIALSLTGGEASLAAATLTAFEAYVPDAEGGGAWVAGTDASTWPAGATRVRNVQWNLAWTAAAVQGLDDKAGTIAAEVACAP</sequence>
<feature type="region of interest" description="Disordered" evidence="1">
    <location>
        <begin position="236"/>
        <end position="262"/>
    </location>
</feature>
<organism evidence="2 3">
    <name type="scientific">Ruicaihuangia caeni</name>
    <dbReference type="NCBI Taxonomy" id="3042517"/>
    <lineage>
        <taxon>Bacteria</taxon>
        <taxon>Bacillati</taxon>
        <taxon>Actinomycetota</taxon>
        <taxon>Actinomycetes</taxon>
        <taxon>Micrococcales</taxon>
        <taxon>Microbacteriaceae</taxon>
        <taxon>Ruicaihuangia</taxon>
    </lineage>
</organism>
<feature type="region of interest" description="Disordered" evidence="1">
    <location>
        <begin position="1"/>
        <end position="20"/>
    </location>
</feature>
<evidence type="ECO:0000313" key="2">
    <source>
        <dbReference type="EMBL" id="MDI2098540.1"/>
    </source>
</evidence>
<feature type="compositionally biased region" description="Polar residues" evidence="1">
    <location>
        <begin position="372"/>
        <end position="383"/>
    </location>
</feature>
<dbReference type="Gene3D" id="2.60.40.3440">
    <property type="match status" value="1"/>
</dbReference>
<dbReference type="RefSeq" id="WP_281488329.1">
    <property type="nucleotide sequence ID" value="NZ_JASATX010000002.1"/>
</dbReference>
<dbReference type="Pfam" id="PF17963">
    <property type="entry name" value="Big_9"/>
    <property type="match status" value="4"/>
</dbReference>
<feature type="region of interest" description="Disordered" evidence="1">
    <location>
        <begin position="372"/>
        <end position="413"/>
    </location>
</feature>
<evidence type="ECO:0000256" key="1">
    <source>
        <dbReference type="SAM" id="MobiDB-lite"/>
    </source>
</evidence>